<keyword evidence="2" id="KW-1185">Reference proteome</keyword>
<proteinExistence type="predicted"/>
<dbReference type="PATRIC" id="fig|1300345.3.peg.1258"/>
<dbReference type="Proteomes" id="UP000030518">
    <property type="component" value="Unassembled WGS sequence"/>
</dbReference>
<gene>
    <name evidence="1" type="ORF">LF41_2699</name>
</gene>
<comment type="caution">
    <text evidence="1">The sequence shown here is derived from an EMBL/GenBank/DDBJ whole genome shotgun (WGS) entry which is preliminary data.</text>
</comment>
<dbReference type="AlphaFoldDB" id="A0A0A2X3G0"/>
<dbReference type="EMBL" id="JRKJ01000006">
    <property type="protein sequence ID" value="KGQ19754.1"/>
    <property type="molecule type" value="Genomic_DNA"/>
</dbReference>
<organism evidence="1 2">
    <name type="scientific">Lysobacter dokdonensis DS-58</name>
    <dbReference type="NCBI Taxonomy" id="1300345"/>
    <lineage>
        <taxon>Bacteria</taxon>
        <taxon>Pseudomonadati</taxon>
        <taxon>Pseudomonadota</taxon>
        <taxon>Gammaproteobacteria</taxon>
        <taxon>Lysobacterales</taxon>
        <taxon>Lysobacteraceae</taxon>
        <taxon>Noviluteimonas</taxon>
    </lineage>
</organism>
<protein>
    <recommendedName>
        <fullName evidence="3">NAD-specific glutamate dehydrogenase</fullName>
    </recommendedName>
</protein>
<evidence type="ECO:0000313" key="2">
    <source>
        <dbReference type="Proteomes" id="UP000030518"/>
    </source>
</evidence>
<reference evidence="1 2" key="1">
    <citation type="submission" date="2014-09" db="EMBL/GenBank/DDBJ databases">
        <title>Genome sequences of Lysobacter dokdonensis DS-58.</title>
        <authorList>
            <person name="Kim J.F."/>
            <person name="Kwak M.-J."/>
        </authorList>
    </citation>
    <scope>NUCLEOTIDE SEQUENCE [LARGE SCALE GENOMIC DNA]</scope>
    <source>
        <strain evidence="1 2">DS-58</strain>
    </source>
</reference>
<name>A0A0A2X3G0_9GAMM</name>
<evidence type="ECO:0008006" key="3">
    <source>
        <dbReference type="Google" id="ProtNLM"/>
    </source>
</evidence>
<accession>A0A0A2X3G0</accession>
<sequence length="534" mass="60301">MRGLLRAFDADRRDDLVAHLRGRQFARRHVLRDAQHDDVVGGDFDRVAHQPVLRGRVGERRALHRAIPRDAGAAAARERPERLHGQAYGLRRRFQRSGILVDDVDKLGADVVERAFAIGFGLFGHQALAHLVEVRFRRALHFAHLHHVPAELRAHRAGDLAALHREHRIFERLFHHAFGDPAQIAALRLRHRIVGVGGGELGEIGARRLRLGGELVRLRFGSLLLRGRRIGGHGDEDVRDEAFAAAAEATLFLFETFAQRGFAGRRHGERLRVDVDVFHRHLFRRAVLVAVRGPVRVDFLARHGACVRRGRGQLHERHAALFGEQLEQAIHFRVGDERRVVERARQRFEFQPAAHFVLEALRAQALRGERDLVTLLAELAVDLEGRQLEDRLADLSVADRHAGAAGGHLHDALVDQLFEDRALVLDRVERERIVVLALFLALLRAGVLELQAPVARGDFLARPQIGGRPEFRRAFPPRRRCFDLRDPIGVLLLHVRLHAEEGEGNREQAEDDRSDPAGGFLAEFLQHWAGREDA</sequence>
<evidence type="ECO:0000313" key="1">
    <source>
        <dbReference type="EMBL" id="KGQ19754.1"/>
    </source>
</evidence>